<evidence type="ECO:0000313" key="3">
    <source>
        <dbReference type="Proteomes" id="UP000483820"/>
    </source>
</evidence>
<dbReference type="KEGG" id="crq:GCK72_012396"/>
<feature type="chain" id="PRO_5025596389" evidence="1">
    <location>
        <begin position="21"/>
        <end position="104"/>
    </location>
</feature>
<reference evidence="2 3" key="1">
    <citation type="submission" date="2019-12" db="EMBL/GenBank/DDBJ databases">
        <title>Chromosome-level assembly of the Caenorhabditis remanei genome.</title>
        <authorList>
            <person name="Teterina A.A."/>
            <person name="Willis J.H."/>
            <person name="Phillips P.C."/>
        </authorList>
    </citation>
    <scope>NUCLEOTIDE SEQUENCE [LARGE SCALE GENOMIC DNA]</scope>
    <source>
        <strain evidence="2 3">PX506</strain>
        <tissue evidence="2">Whole organism</tissue>
    </source>
</reference>
<accession>A0A6A5GMS2</accession>
<organism evidence="2 3">
    <name type="scientific">Caenorhabditis remanei</name>
    <name type="common">Caenorhabditis vulgaris</name>
    <dbReference type="NCBI Taxonomy" id="31234"/>
    <lineage>
        <taxon>Eukaryota</taxon>
        <taxon>Metazoa</taxon>
        <taxon>Ecdysozoa</taxon>
        <taxon>Nematoda</taxon>
        <taxon>Chromadorea</taxon>
        <taxon>Rhabditida</taxon>
        <taxon>Rhabditina</taxon>
        <taxon>Rhabditomorpha</taxon>
        <taxon>Rhabditoidea</taxon>
        <taxon>Rhabditidae</taxon>
        <taxon>Peloderinae</taxon>
        <taxon>Caenorhabditis</taxon>
    </lineage>
</organism>
<name>A0A6A5GMS2_CAERE</name>
<protein>
    <submittedName>
        <fullName evidence="2">Uncharacterized protein</fullName>
    </submittedName>
</protein>
<evidence type="ECO:0000256" key="1">
    <source>
        <dbReference type="SAM" id="SignalP"/>
    </source>
</evidence>
<dbReference type="GeneID" id="78775484"/>
<dbReference type="CTD" id="78775484"/>
<keyword evidence="1" id="KW-0732">Signal</keyword>
<evidence type="ECO:0000313" key="2">
    <source>
        <dbReference type="EMBL" id="KAF1755943.1"/>
    </source>
</evidence>
<sequence>MRNLLCNLGLLLSIYGIALADDEQPRYFASTGDDAAKDQKFGALFIQTMRNVIKEPCEVIGILFQPNFVIVGCNGTYSKGGLIEIITIINNLISEKLIQYLELP</sequence>
<feature type="signal peptide" evidence="1">
    <location>
        <begin position="1"/>
        <end position="20"/>
    </location>
</feature>
<gene>
    <name evidence="2" type="ORF">GCK72_012396</name>
</gene>
<dbReference type="RefSeq" id="XP_053583850.1">
    <property type="nucleotide sequence ID" value="XM_053729078.1"/>
</dbReference>
<dbReference type="AlphaFoldDB" id="A0A6A5GMS2"/>
<dbReference type="EMBL" id="WUAV01000004">
    <property type="protein sequence ID" value="KAF1755943.1"/>
    <property type="molecule type" value="Genomic_DNA"/>
</dbReference>
<comment type="caution">
    <text evidence="2">The sequence shown here is derived from an EMBL/GenBank/DDBJ whole genome shotgun (WGS) entry which is preliminary data.</text>
</comment>
<proteinExistence type="predicted"/>
<dbReference type="Proteomes" id="UP000483820">
    <property type="component" value="Chromosome IV"/>
</dbReference>